<proteinExistence type="predicted"/>
<evidence type="ECO:0000256" key="6">
    <source>
        <dbReference type="SAM" id="SignalP"/>
    </source>
</evidence>
<name>A0A8D8C0K3_CULPI</name>
<accession>A0A8D8C0K3</accession>
<dbReference type="InterPro" id="IPR036719">
    <property type="entry name" value="Neuro-gated_channel_TM_sf"/>
</dbReference>
<keyword evidence="6" id="KW-0732">Signal</keyword>
<dbReference type="GO" id="GO:0016020">
    <property type="term" value="C:membrane"/>
    <property type="evidence" value="ECO:0007669"/>
    <property type="project" value="UniProtKB-SubCell"/>
</dbReference>
<evidence type="ECO:0000313" key="8">
    <source>
        <dbReference type="EMBL" id="CAG6484083.1"/>
    </source>
</evidence>
<evidence type="ECO:0000256" key="5">
    <source>
        <dbReference type="SAM" id="Phobius"/>
    </source>
</evidence>
<dbReference type="InterPro" id="IPR006201">
    <property type="entry name" value="Neur_channel"/>
</dbReference>
<evidence type="ECO:0000259" key="7">
    <source>
        <dbReference type="Pfam" id="PF02931"/>
    </source>
</evidence>
<dbReference type="SUPFAM" id="SSF63712">
    <property type="entry name" value="Nicotinic receptor ligand binding domain-like"/>
    <property type="match status" value="1"/>
</dbReference>
<dbReference type="PANTHER" id="PTHR18945">
    <property type="entry name" value="NEUROTRANSMITTER GATED ION CHANNEL"/>
    <property type="match status" value="1"/>
</dbReference>
<evidence type="ECO:0000256" key="4">
    <source>
        <dbReference type="ARBA" id="ARBA00023136"/>
    </source>
</evidence>
<organism evidence="8">
    <name type="scientific">Culex pipiens</name>
    <name type="common">House mosquito</name>
    <dbReference type="NCBI Taxonomy" id="7175"/>
    <lineage>
        <taxon>Eukaryota</taxon>
        <taxon>Metazoa</taxon>
        <taxon>Ecdysozoa</taxon>
        <taxon>Arthropoda</taxon>
        <taxon>Hexapoda</taxon>
        <taxon>Insecta</taxon>
        <taxon>Pterygota</taxon>
        <taxon>Neoptera</taxon>
        <taxon>Endopterygota</taxon>
        <taxon>Diptera</taxon>
        <taxon>Nematocera</taxon>
        <taxon>Culicoidea</taxon>
        <taxon>Culicidae</taxon>
        <taxon>Culicinae</taxon>
        <taxon>Culicini</taxon>
        <taxon>Culex</taxon>
        <taxon>Culex</taxon>
    </lineage>
</organism>
<keyword evidence="4 5" id="KW-0472">Membrane</keyword>
<dbReference type="CDD" id="cd18989">
    <property type="entry name" value="LGIC_ECD_cation"/>
    <property type="match status" value="1"/>
</dbReference>
<dbReference type="AlphaFoldDB" id="A0A8D8C0K3"/>
<dbReference type="Gene3D" id="1.20.58.390">
    <property type="entry name" value="Neurotransmitter-gated ion-channel transmembrane domain"/>
    <property type="match status" value="1"/>
</dbReference>
<dbReference type="Pfam" id="PF02931">
    <property type="entry name" value="Neur_chan_LBD"/>
    <property type="match status" value="1"/>
</dbReference>
<sequence>MVRVRQLAVLLVSFMLSDIWGACAQLSERKIKERILYKYNVTDPPQSAQNGPIKLSMEIQVKDFSLQNTYFGSSDAVKLTLTASVPMTWIDERLKWNSSDFPQSETVFVKESEVWSPNFGLDITFDENGIHCGTGKCFVHISGKVTCVSRCTFPAMCSYDVRQWPYGIVSCALKLGSWDRIDGNTVMENFDTYVIAERGLQNPHWKMLSIASSKTSKTSALHNKTFTVIVVKFIVERISTLYDICITMPAFVMASVNLVVLWLPLKSNMRYVVLMVILHAHYIFLQQLSWLAPSSGDDTPFVLIFFRNSLFVTASMLVFVTISRNLAARQYPVPRWLDIAMNLIDSQPLVAMLFPTAADASMKSHDISEDGTSLVNDVGLDPLAVTYNYHWRRVCLILERICFVTLTVAYAIMLLVLLPSGNSHPDKIVPPVTKFME</sequence>
<feature type="chain" id="PRO_5034683582" evidence="6">
    <location>
        <begin position="25"/>
        <end position="437"/>
    </location>
</feature>
<feature type="domain" description="Neurotransmitter-gated ion-channel ligand-binding" evidence="7">
    <location>
        <begin position="29"/>
        <end position="237"/>
    </location>
</feature>
<evidence type="ECO:0000256" key="3">
    <source>
        <dbReference type="ARBA" id="ARBA00022989"/>
    </source>
</evidence>
<keyword evidence="3 5" id="KW-1133">Transmembrane helix</keyword>
<feature type="transmembrane region" description="Helical" evidence="5">
    <location>
        <begin position="271"/>
        <end position="289"/>
    </location>
</feature>
<reference evidence="8" key="1">
    <citation type="submission" date="2021-05" db="EMBL/GenBank/DDBJ databases">
        <authorList>
            <person name="Alioto T."/>
            <person name="Alioto T."/>
            <person name="Gomez Garrido J."/>
        </authorList>
    </citation>
    <scope>NUCLEOTIDE SEQUENCE</scope>
</reference>
<protein>
    <submittedName>
        <fullName evidence="8">Neuronal acetylcholine receptor subunit alpha-7</fullName>
    </submittedName>
</protein>
<feature type="transmembrane region" description="Helical" evidence="5">
    <location>
        <begin position="301"/>
        <end position="322"/>
    </location>
</feature>
<dbReference type="GO" id="GO:0005230">
    <property type="term" value="F:extracellular ligand-gated monoatomic ion channel activity"/>
    <property type="evidence" value="ECO:0007669"/>
    <property type="project" value="InterPro"/>
</dbReference>
<dbReference type="SUPFAM" id="SSF90112">
    <property type="entry name" value="Neurotransmitter-gated ion-channel transmembrane pore"/>
    <property type="match status" value="1"/>
</dbReference>
<feature type="transmembrane region" description="Helical" evidence="5">
    <location>
        <begin position="397"/>
        <end position="418"/>
    </location>
</feature>
<dbReference type="InterPro" id="IPR036734">
    <property type="entry name" value="Neur_chan_lig-bd_sf"/>
</dbReference>
<evidence type="ECO:0000256" key="2">
    <source>
        <dbReference type="ARBA" id="ARBA00022692"/>
    </source>
</evidence>
<keyword evidence="8" id="KW-0675">Receptor</keyword>
<dbReference type="InterPro" id="IPR006202">
    <property type="entry name" value="Neur_chan_lig-bd"/>
</dbReference>
<keyword evidence="2 5" id="KW-0812">Transmembrane</keyword>
<comment type="subcellular location">
    <subcellularLocation>
        <location evidence="1">Membrane</location>
        <topology evidence="1">Multi-pass membrane protein</topology>
    </subcellularLocation>
</comment>
<dbReference type="GO" id="GO:0004888">
    <property type="term" value="F:transmembrane signaling receptor activity"/>
    <property type="evidence" value="ECO:0007669"/>
    <property type="project" value="InterPro"/>
</dbReference>
<evidence type="ECO:0000256" key="1">
    <source>
        <dbReference type="ARBA" id="ARBA00004141"/>
    </source>
</evidence>
<feature type="transmembrane region" description="Helical" evidence="5">
    <location>
        <begin position="241"/>
        <end position="264"/>
    </location>
</feature>
<dbReference type="EMBL" id="HBUE01098387">
    <property type="protein sequence ID" value="CAG6484083.1"/>
    <property type="molecule type" value="Transcribed_RNA"/>
</dbReference>
<feature type="signal peptide" evidence="6">
    <location>
        <begin position="1"/>
        <end position="24"/>
    </location>
</feature>
<dbReference type="Gene3D" id="2.70.170.10">
    <property type="entry name" value="Neurotransmitter-gated ion-channel ligand-binding domain"/>
    <property type="match status" value="1"/>
</dbReference>
<dbReference type="InterPro" id="IPR038050">
    <property type="entry name" value="Neuro_actylchol_rec"/>
</dbReference>